<sequence>MDSNAWELVEEAPKEEEKRSSTTPSSSKSKRASASTFGIEVEEGTTFDGETTSTKDDGRRDRKKINRNRSKSPAVESIRKVSRAFLQKVGIKPRKKYEEKVPITLLQRTDDILDLALDDYCRRPLQFSPDQEEKDKAGMLPKILSPSLLLKRRDLKEKCSYLFRSTDDTHQADVLLASKSLQRVSHYDPYCPVHGSKRRLRRNRLVDMHSFVTSVDTADNEELSPILNSQAYLAKMLRKRRRAYLSGNEKIHVGKAKHKILVNLWIISIAFLFLFTGFNGIQNLQTSVNSGMGADALCILYLSLAISSFFVPSFVISRLGCKMTLVAAIGVHILYMFANFIPRYYSLIPASIFVGVAASSLWAAAEEYITESGVKYAKLNVEAQNIVIVRFFGYFFMILHLGQVVGNLLSSVILINSVPSLLPIDKVDPTCGHKFVSNISALSERAQFNLQRPAQFAYLSVVGVHLCCITVALLVVLLFLNALRRDEIRMTKAPKFTAEVLRQTLKHLRKPKPLLLIPLTVFSGVEQAFAVGLYTKAYVACGLGIPQIGYVMASFGIADAICSLVFGPLIKLFGRMPLFVFGAVINMLMIFTLMIWPLNPGDRALFNAVAGVWGMADGVWNTQLNGFWVALLGRGSLEVAFANYRFWMSSGLALGFFLMRVLSVDGYLLVAFVFLLIGILGYFIVELYDMFIEYVENTCIKSPELAEEFDELDVEDTYINTTQEMVPEVK</sequence>
<dbReference type="GO" id="GO:0005886">
    <property type="term" value="C:plasma membrane"/>
    <property type="evidence" value="ECO:0007669"/>
    <property type="project" value="TreeGrafter"/>
</dbReference>
<evidence type="ECO:0000256" key="6">
    <source>
        <dbReference type="SAM" id="MobiDB-lite"/>
    </source>
</evidence>
<dbReference type="GO" id="GO:0055120">
    <property type="term" value="C:striated muscle dense body"/>
    <property type="evidence" value="ECO:0007669"/>
    <property type="project" value="TreeGrafter"/>
</dbReference>
<accession>A0AAD4R9U4</accession>
<dbReference type="PANTHER" id="PTHR19444:SF13">
    <property type="entry name" value="PROTEIN UNC-93 HOMOLOG A"/>
    <property type="match status" value="1"/>
</dbReference>
<evidence type="ECO:0000256" key="5">
    <source>
        <dbReference type="ARBA" id="ARBA00023136"/>
    </source>
</evidence>
<feature type="transmembrane region" description="Helical" evidence="7">
    <location>
        <begin position="260"/>
        <end position="281"/>
    </location>
</feature>
<evidence type="ECO:0000256" key="7">
    <source>
        <dbReference type="SAM" id="Phobius"/>
    </source>
</evidence>
<feature type="transmembrane region" description="Helical" evidence="7">
    <location>
        <begin position="323"/>
        <end position="341"/>
    </location>
</feature>
<reference evidence="8" key="1">
    <citation type="submission" date="2022-01" db="EMBL/GenBank/DDBJ databases">
        <title>Genome Sequence Resource for Two Populations of Ditylenchus destructor, the Migratory Endoparasitic Phytonematode.</title>
        <authorList>
            <person name="Zhang H."/>
            <person name="Lin R."/>
            <person name="Xie B."/>
        </authorList>
    </citation>
    <scope>NUCLEOTIDE SEQUENCE</scope>
    <source>
        <strain evidence="8">BazhouSP</strain>
    </source>
</reference>
<keyword evidence="4 7" id="KW-1133">Transmembrane helix</keyword>
<dbReference type="GO" id="GO:0043266">
    <property type="term" value="P:regulation of potassium ion transport"/>
    <property type="evidence" value="ECO:0007669"/>
    <property type="project" value="TreeGrafter"/>
</dbReference>
<organism evidence="8 9">
    <name type="scientific">Ditylenchus destructor</name>
    <dbReference type="NCBI Taxonomy" id="166010"/>
    <lineage>
        <taxon>Eukaryota</taxon>
        <taxon>Metazoa</taxon>
        <taxon>Ecdysozoa</taxon>
        <taxon>Nematoda</taxon>
        <taxon>Chromadorea</taxon>
        <taxon>Rhabditida</taxon>
        <taxon>Tylenchina</taxon>
        <taxon>Tylenchomorpha</taxon>
        <taxon>Sphaerularioidea</taxon>
        <taxon>Anguinidae</taxon>
        <taxon>Anguininae</taxon>
        <taxon>Ditylenchus</taxon>
    </lineage>
</organism>
<feature type="transmembrane region" description="Helical" evidence="7">
    <location>
        <begin position="456"/>
        <end position="480"/>
    </location>
</feature>
<evidence type="ECO:0000256" key="3">
    <source>
        <dbReference type="ARBA" id="ARBA00022692"/>
    </source>
</evidence>
<evidence type="ECO:0000256" key="1">
    <source>
        <dbReference type="ARBA" id="ARBA00004141"/>
    </source>
</evidence>
<feature type="compositionally biased region" description="Low complexity" evidence="6">
    <location>
        <begin position="21"/>
        <end position="36"/>
    </location>
</feature>
<feature type="transmembrane region" description="Helical" evidence="7">
    <location>
        <begin position="347"/>
        <end position="365"/>
    </location>
</feature>
<dbReference type="PANTHER" id="PTHR19444">
    <property type="entry name" value="UNC-93 RELATED"/>
    <property type="match status" value="1"/>
</dbReference>
<dbReference type="InterPro" id="IPR036259">
    <property type="entry name" value="MFS_trans_sf"/>
</dbReference>
<proteinExistence type="inferred from homology"/>
<feature type="transmembrane region" description="Helical" evidence="7">
    <location>
        <begin position="610"/>
        <end position="632"/>
    </location>
</feature>
<dbReference type="EMBL" id="JAKKPZ010000006">
    <property type="protein sequence ID" value="KAI1720086.1"/>
    <property type="molecule type" value="Genomic_DNA"/>
</dbReference>
<evidence type="ECO:0000313" key="8">
    <source>
        <dbReference type="EMBL" id="KAI1720086.1"/>
    </source>
</evidence>
<comment type="caution">
    <text evidence="8">The sequence shown here is derived from an EMBL/GenBank/DDBJ whole genome shotgun (WGS) entry which is preliminary data.</text>
</comment>
<keyword evidence="5 7" id="KW-0472">Membrane</keyword>
<dbReference type="Gene3D" id="1.20.1250.20">
    <property type="entry name" value="MFS general substrate transporter like domains"/>
    <property type="match status" value="1"/>
</dbReference>
<dbReference type="Proteomes" id="UP001201812">
    <property type="component" value="Unassembled WGS sequence"/>
</dbReference>
<evidence type="ECO:0000256" key="2">
    <source>
        <dbReference type="ARBA" id="ARBA00009172"/>
    </source>
</evidence>
<feature type="transmembrane region" description="Helical" evidence="7">
    <location>
        <begin position="667"/>
        <end position="685"/>
    </location>
</feature>
<feature type="region of interest" description="Disordered" evidence="6">
    <location>
        <begin position="1"/>
        <end position="76"/>
    </location>
</feature>
<protein>
    <submittedName>
        <fullName evidence="8">Ion channel regulatory protein UNC-93 domain-containing protein</fullName>
    </submittedName>
</protein>
<comment type="subcellular location">
    <subcellularLocation>
        <location evidence="1">Membrane</location>
        <topology evidence="1">Multi-pass membrane protein</topology>
    </subcellularLocation>
</comment>
<dbReference type="InterPro" id="IPR051951">
    <property type="entry name" value="UNC-93_regulatory"/>
</dbReference>
<feature type="compositionally biased region" description="Basic and acidic residues" evidence="6">
    <location>
        <begin position="11"/>
        <end position="20"/>
    </location>
</feature>
<feature type="transmembrane region" description="Helical" evidence="7">
    <location>
        <begin position="644"/>
        <end position="661"/>
    </location>
</feature>
<comment type="similarity">
    <text evidence="2">Belongs to the unc-93 family.</text>
</comment>
<gene>
    <name evidence="8" type="ORF">DdX_05457</name>
</gene>
<keyword evidence="9" id="KW-1185">Reference proteome</keyword>
<keyword evidence="3 7" id="KW-0812">Transmembrane</keyword>
<feature type="transmembrane region" description="Helical" evidence="7">
    <location>
        <begin position="386"/>
        <end position="415"/>
    </location>
</feature>
<dbReference type="GO" id="GO:0006937">
    <property type="term" value="P:regulation of muscle contraction"/>
    <property type="evidence" value="ECO:0007669"/>
    <property type="project" value="TreeGrafter"/>
</dbReference>
<evidence type="ECO:0000256" key="4">
    <source>
        <dbReference type="ARBA" id="ARBA00022989"/>
    </source>
</evidence>
<dbReference type="SUPFAM" id="SSF103473">
    <property type="entry name" value="MFS general substrate transporter"/>
    <property type="match status" value="1"/>
</dbReference>
<feature type="transmembrane region" description="Helical" evidence="7">
    <location>
        <begin position="547"/>
        <end position="566"/>
    </location>
</feature>
<dbReference type="AlphaFoldDB" id="A0AAD4R9U4"/>
<dbReference type="InterPro" id="IPR010291">
    <property type="entry name" value="Ion_channel_UNC-93"/>
</dbReference>
<feature type="transmembrane region" description="Helical" evidence="7">
    <location>
        <begin position="293"/>
        <end position="316"/>
    </location>
</feature>
<feature type="compositionally biased region" description="Basic residues" evidence="6">
    <location>
        <begin position="61"/>
        <end position="70"/>
    </location>
</feature>
<dbReference type="Pfam" id="PF05978">
    <property type="entry name" value="UNC-93"/>
    <property type="match status" value="1"/>
</dbReference>
<feature type="transmembrane region" description="Helical" evidence="7">
    <location>
        <begin position="578"/>
        <end position="598"/>
    </location>
</feature>
<name>A0AAD4R9U4_9BILA</name>
<dbReference type="GO" id="GO:0015459">
    <property type="term" value="F:potassium channel regulator activity"/>
    <property type="evidence" value="ECO:0007669"/>
    <property type="project" value="TreeGrafter"/>
</dbReference>
<feature type="transmembrane region" description="Helical" evidence="7">
    <location>
        <begin position="514"/>
        <end position="535"/>
    </location>
</feature>
<evidence type="ECO:0000313" key="9">
    <source>
        <dbReference type="Proteomes" id="UP001201812"/>
    </source>
</evidence>